<dbReference type="GO" id="GO:0006412">
    <property type="term" value="P:translation"/>
    <property type="evidence" value="ECO:0007669"/>
    <property type="project" value="InterPro"/>
</dbReference>
<dbReference type="GO" id="GO:0003735">
    <property type="term" value="F:structural constituent of ribosome"/>
    <property type="evidence" value="ECO:0007669"/>
    <property type="project" value="InterPro"/>
</dbReference>
<evidence type="ECO:0000256" key="6">
    <source>
        <dbReference type="RuleBase" id="RU003660"/>
    </source>
</evidence>
<evidence type="ECO:0000256" key="4">
    <source>
        <dbReference type="ARBA" id="ARBA00035258"/>
    </source>
</evidence>
<dbReference type="GO" id="GO:0005840">
    <property type="term" value="C:ribosome"/>
    <property type="evidence" value="ECO:0007669"/>
    <property type="project" value="UniProtKB-KW"/>
</dbReference>
<dbReference type="Proteomes" id="UP000231252">
    <property type="component" value="Unassembled WGS sequence"/>
</dbReference>
<dbReference type="Pfam" id="PF00410">
    <property type="entry name" value="Ribosomal_S8"/>
    <property type="match status" value="1"/>
</dbReference>
<dbReference type="PANTHER" id="PTHR11758">
    <property type="entry name" value="40S RIBOSOMAL PROTEIN S15A"/>
    <property type="match status" value="1"/>
</dbReference>
<dbReference type="PROSITE" id="PS00053">
    <property type="entry name" value="RIBOSOMAL_S8"/>
    <property type="match status" value="1"/>
</dbReference>
<dbReference type="GO" id="GO:1990904">
    <property type="term" value="C:ribonucleoprotein complex"/>
    <property type="evidence" value="ECO:0007669"/>
    <property type="project" value="UniProtKB-KW"/>
</dbReference>
<dbReference type="GO" id="GO:0005737">
    <property type="term" value="C:cytoplasm"/>
    <property type="evidence" value="ECO:0007669"/>
    <property type="project" value="UniProtKB-ARBA"/>
</dbReference>
<dbReference type="InterPro" id="IPR000630">
    <property type="entry name" value="Ribosomal_uS8"/>
</dbReference>
<name>A0A2H0XBE0_UNCKA</name>
<evidence type="ECO:0000256" key="1">
    <source>
        <dbReference type="ARBA" id="ARBA00006471"/>
    </source>
</evidence>
<evidence type="ECO:0000313" key="8">
    <source>
        <dbReference type="Proteomes" id="UP000231252"/>
    </source>
</evidence>
<organism evidence="7 8">
    <name type="scientific">candidate division WWE3 bacterium CG08_land_8_20_14_0_20_41_10</name>
    <dbReference type="NCBI Taxonomy" id="1975085"/>
    <lineage>
        <taxon>Bacteria</taxon>
        <taxon>Katanobacteria</taxon>
    </lineage>
</organism>
<evidence type="ECO:0000313" key="7">
    <source>
        <dbReference type="EMBL" id="PIS22243.1"/>
    </source>
</evidence>
<accession>A0A2H0XBE0</accession>
<reference evidence="8" key="1">
    <citation type="submission" date="2017-09" db="EMBL/GenBank/DDBJ databases">
        <title>Depth-based differentiation of microbial function through sediment-hosted aquifers and enrichment of novel symbionts in the deep terrestrial subsurface.</title>
        <authorList>
            <person name="Probst A.J."/>
            <person name="Ladd B."/>
            <person name="Jarett J.K."/>
            <person name="Geller-Mcgrath D.E."/>
            <person name="Sieber C.M.K."/>
            <person name="Emerson J.B."/>
            <person name="Anantharaman K."/>
            <person name="Thomas B.C."/>
            <person name="Malmstrom R."/>
            <person name="Stieglmeier M."/>
            <person name="Klingl A."/>
            <person name="Woyke T."/>
            <person name="Ryan C.M."/>
            <person name="Banfield J.F."/>
        </authorList>
    </citation>
    <scope>NUCLEOTIDE SEQUENCE [LARGE SCALE GENOMIC DNA]</scope>
</reference>
<dbReference type="InterPro" id="IPR035987">
    <property type="entry name" value="Ribosomal_uS8_sf"/>
</dbReference>
<dbReference type="InterPro" id="IPR047863">
    <property type="entry name" value="Ribosomal_uS8_CS"/>
</dbReference>
<evidence type="ECO:0000256" key="2">
    <source>
        <dbReference type="ARBA" id="ARBA00022980"/>
    </source>
</evidence>
<dbReference type="SUPFAM" id="SSF56047">
    <property type="entry name" value="Ribosomal protein S8"/>
    <property type="match status" value="1"/>
</dbReference>
<keyword evidence="3 6" id="KW-0687">Ribonucleoprotein</keyword>
<dbReference type="AlphaFoldDB" id="A0A2H0XBE0"/>
<comment type="similarity">
    <text evidence="1 6">Belongs to the universal ribosomal protein uS8 family.</text>
</comment>
<evidence type="ECO:0000256" key="5">
    <source>
        <dbReference type="ARBA" id="ARBA00035525"/>
    </source>
</evidence>
<sequence length="132" mass="14453">MDKIANLISSLKNATMAGKSSVETGLFKQGKEILEVFKSKGLIKGLKVFKDEESGFKGMHIDLVDLNGAVRKLETVRLSKPGRRVYSDFKKLLKVKNGLGVLVVSTSRGMMGGEEARKKKLGGELICKAHFI</sequence>
<dbReference type="EMBL" id="PEYU01000065">
    <property type="protein sequence ID" value="PIS22243.1"/>
    <property type="molecule type" value="Genomic_DNA"/>
</dbReference>
<keyword evidence="2 6" id="KW-0689">Ribosomal protein</keyword>
<evidence type="ECO:0000256" key="3">
    <source>
        <dbReference type="ARBA" id="ARBA00023274"/>
    </source>
</evidence>
<proteinExistence type="inferred from homology"/>
<protein>
    <recommendedName>
        <fullName evidence="4">Small ribosomal subunit protein uS8</fullName>
    </recommendedName>
    <alternativeName>
        <fullName evidence="5">30S ribosomal protein S8</fullName>
    </alternativeName>
</protein>
<dbReference type="Gene3D" id="3.30.1490.10">
    <property type="match status" value="1"/>
</dbReference>
<dbReference type="FunFam" id="3.30.1490.10:FF:000001">
    <property type="entry name" value="30S ribosomal protein S8"/>
    <property type="match status" value="1"/>
</dbReference>
<comment type="caution">
    <text evidence="7">The sequence shown here is derived from an EMBL/GenBank/DDBJ whole genome shotgun (WGS) entry which is preliminary data.</text>
</comment>
<gene>
    <name evidence="7" type="primary">rpsH</name>
    <name evidence="7" type="ORF">COT50_02885</name>
</gene>
<dbReference type="Gene3D" id="3.30.1370.30">
    <property type="match status" value="1"/>
</dbReference>